<keyword evidence="1" id="KW-1133">Transmembrane helix</keyword>
<sequence>MDDFLFYGIICLLAFLISVLTDKRRLWNGILLTASGLFVLLGFTGIILSGPLHQLDQLILFSLLILAAVTPLVLITIAVYLIKNARDLVRKEGKRMSNLLSLCLSIAVFLFLILVALTIYTVDPLWVSMTLYAGFYGFLFVSYLVSSFLYRFNRPSQNKSYIIVLGAGLLKGKEISPLLASRLDRACHFYEMQKKVAPPPKIIVTGGRGEDELISEAEAMRGYLLDQHIPAQQIILEDKATNTMENFQYSKSLFQDPAAPSVFVTNHYHLFRASLYARQSGIEGDGIGSPTTWYYLPNAYTREFLALIEMYKWVHVGLLIVFVIVSALLL</sequence>
<dbReference type="InterPro" id="IPR003848">
    <property type="entry name" value="DUF218"/>
</dbReference>
<proteinExistence type="predicted"/>
<dbReference type="CDD" id="cd06259">
    <property type="entry name" value="YdcF-like"/>
    <property type="match status" value="1"/>
</dbReference>
<evidence type="ECO:0000259" key="2">
    <source>
        <dbReference type="Pfam" id="PF02698"/>
    </source>
</evidence>
<evidence type="ECO:0000313" key="4">
    <source>
        <dbReference type="Proteomes" id="UP001179280"/>
    </source>
</evidence>
<accession>A0ABS2SWR7</accession>
<feature type="transmembrane region" description="Helical" evidence="1">
    <location>
        <begin position="6"/>
        <end position="22"/>
    </location>
</feature>
<dbReference type="Gene3D" id="3.40.50.620">
    <property type="entry name" value="HUPs"/>
    <property type="match status" value="1"/>
</dbReference>
<dbReference type="InterPro" id="IPR014729">
    <property type="entry name" value="Rossmann-like_a/b/a_fold"/>
</dbReference>
<dbReference type="InterPro" id="IPR051599">
    <property type="entry name" value="Cell_Envelope_Assoc"/>
</dbReference>
<feature type="transmembrane region" description="Helical" evidence="1">
    <location>
        <begin position="58"/>
        <end position="82"/>
    </location>
</feature>
<dbReference type="PANTHER" id="PTHR30336">
    <property type="entry name" value="INNER MEMBRANE PROTEIN, PROBABLE PERMEASE"/>
    <property type="match status" value="1"/>
</dbReference>
<protein>
    <submittedName>
        <fullName evidence="3">Uncharacterized SAM-binding protein YcdF (DUF218 family)</fullName>
    </submittedName>
</protein>
<feature type="domain" description="DUF218" evidence="2">
    <location>
        <begin position="161"/>
        <end position="308"/>
    </location>
</feature>
<dbReference type="EMBL" id="JAFBCV010000011">
    <property type="protein sequence ID" value="MBM7839980.1"/>
    <property type="molecule type" value="Genomic_DNA"/>
</dbReference>
<name>A0ABS2SWR7_9BACI</name>
<reference evidence="3" key="1">
    <citation type="submission" date="2021-01" db="EMBL/GenBank/DDBJ databases">
        <title>Genomic Encyclopedia of Type Strains, Phase IV (KMG-IV): sequencing the most valuable type-strain genomes for metagenomic binning, comparative biology and taxonomic classification.</title>
        <authorList>
            <person name="Goeker M."/>
        </authorList>
    </citation>
    <scope>NUCLEOTIDE SEQUENCE</scope>
    <source>
        <strain evidence="3">DSM 21943</strain>
    </source>
</reference>
<evidence type="ECO:0000313" key="3">
    <source>
        <dbReference type="EMBL" id="MBM7839980.1"/>
    </source>
</evidence>
<gene>
    <name evidence="3" type="ORF">JOC54_003260</name>
</gene>
<feature type="transmembrane region" description="Helical" evidence="1">
    <location>
        <begin position="310"/>
        <end position="329"/>
    </location>
</feature>
<comment type="caution">
    <text evidence="3">The sequence shown here is derived from an EMBL/GenBank/DDBJ whole genome shotgun (WGS) entry which is preliminary data.</text>
</comment>
<feature type="transmembrane region" description="Helical" evidence="1">
    <location>
        <begin position="29"/>
        <end position="52"/>
    </location>
</feature>
<organism evidence="3 4">
    <name type="scientific">Shouchella xiaoxiensis</name>
    <dbReference type="NCBI Taxonomy" id="766895"/>
    <lineage>
        <taxon>Bacteria</taxon>
        <taxon>Bacillati</taxon>
        <taxon>Bacillota</taxon>
        <taxon>Bacilli</taxon>
        <taxon>Bacillales</taxon>
        <taxon>Bacillaceae</taxon>
        <taxon>Shouchella</taxon>
    </lineage>
</organism>
<feature type="transmembrane region" description="Helical" evidence="1">
    <location>
        <begin position="126"/>
        <end position="150"/>
    </location>
</feature>
<dbReference type="PANTHER" id="PTHR30336:SF18">
    <property type="entry name" value="MEMBRANE PROTEIN"/>
    <property type="match status" value="1"/>
</dbReference>
<keyword evidence="4" id="KW-1185">Reference proteome</keyword>
<feature type="transmembrane region" description="Helical" evidence="1">
    <location>
        <begin position="102"/>
        <end position="120"/>
    </location>
</feature>
<keyword evidence="1" id="KW-0812">Transmembrane</keyword>
<evidence type="ECO:0000256" key="1">
    <source>
        <dbReference type="SAM" id="Phobius"/>
    </source>
</evidence>
<dbReference type="RefSeq" id="WP_204467364.1">
    <property type="nucleotide sequence ID" value="NZ_JAFBCV010000011.1"/>
</dbReference>
<dbReference type="Proteomes" id="UP001179280">
    <property type="component" value="Unassembled WGS sequence"/>
</dbReference>
<dbReference type="Pfam" id="PF02698">
    <property type="entry name" value="DUF218"/>
    <property type="match status" value="1"/>
</dbReference>
<keyword evidence="1" id="KW-0472">Membrane</keyword>